<evidence type="ECO:0000259" key="6">
    <source>
        <dbReference type="Pfam" id="PF23414"/>
    </source>
</evidence>
<proteinExistence type="predicted"/>
<dbReference type="InterPro" id="IPR011047">
    <property type="entry name" value="Quinoprotein_ADH-like_sf"/>
</dbReference>
<dbReference type="InterPro" id="IPR020472">
    <property type="entry name" value="WD40_PAC1"/>
</dbReference>
<dbReference type="Pfam" id="PF20703">
    <property type="entry name" value="nSTAND1"/>
    <property type="match status" value="1"/>
</dbReference>
<dbReference type="KEGG" id="salj:SMD11_0413"/>
<dbReference type="InterPro" id="IPR001387">
    <property type="entry name" value="Cro/C1-type_HTH"/>
</dbReference>
<feature type="compositionally biased region" description="Low complexity" evidence="4">
    <location>
        <begin position="196"/>
        <end position="207"/>
    </location>
</feature>
<feature type="compositionally biased region" description="Polar residues" evidence="4">
    <location>
        <begin position="1172"/>
        <end position="1182"/>
    </location>
</feature>
<feature type="compositionally biased region" description="Low complexity" evidence="4">
    <location>
        <begin position="1085"/>
        <end position="1104"/>
    </location>
</feature>
<dbReference type="PANTHER" id="PTHR19848">
    <property type="entry name" value="WD40 REPEAT PROTEIN"/>
    <property type="match status" value="1"/>
</dbReference>
<evidence type="ECO:0000256" key="2">
    <source>
        <dbReference type="ARBA" id="ARBA00022737"/>
    </source>
</evidence>
<dbReference type="OrthoDB" id="134501at2"/>
<feature type="repeat" description="WD" evidence="3">
    <location>
        <begin position="764"/>
        <end position="805"/>
    </location>
</feature>
<dbReference type="AlphaFoldDB" id="A0A1Z2KVM1"/>
<dbReference type="EMBL" id="CP021744">
    <property type="protein sequence ID" value="ARZ66079.1"/>
    <property type="molecule type" value="Genomic_DNA"/>
</dbReference>
<feature type="repeat" description="WD" evidence="3">
    <location>
        <begin position="937"/>
        <end position="978"/>
    </location>
</feature>
<evidence type="ECO:0000313" key="8">
    <source>
        <dbReference type="Proteomes" id="UP000195755"/>
    </source>
</evidence>
<dbReference type="Gene3D" id="2.130.10.10">
    <property type="entry name" value="YVTN repeat-like/Quinoprotein amine dehydrogenase"/>
    <property type="match status" value="4"/>
</dbReference>
<dbReference type="InterPro" id="IPR001680">
    <property type="entry name" value="WD40_rpt"/>
</dbReference>
<feature type="compositionally biased region" description="Pro residues" evidence="4">
    <location>
        <begin position="1200"/>
        <end position="1210"/>
    </location>
</feature>
<feature type="repeat" description="WD" evidence="3">
    <location>
        <begin position="722"/>
        <end position="763"/>
    </location>
</feature>
<keyword evidence="1 3" id="KW-0853">WD repeat</keyword>
<feature type="repeat" description="WD" evidence="3">
    <location>
        <begin position="638"/>
        <end position="679"/>
    </location>
</feature>
<dbReference type="InterPro" id="IPR027417">
    <property type="entry name" value="P-loop_NTPase"/>
</dbReference>
<accession>A0A1Z2KVM1</accession>
<reference evidence="7 8" key="1">
    <citation type="submission" date="2017-06" db="EMBL/GenBank/DDBJ databases">
        <title>Streptomyces albireticuli Genome sequencing and assembly.</title>
        <authorList>
            <person name="Wang Y."/>
            <person name="Du B."/>
            <person name="Ding Y."/>
            <person name="Liu H."/>
            <person name="Hou Q."/>
            <person name="Liu K."/>
            <person name="Yao L."/>
            <person name="Wang C."/>
        </authorList>
    </citation>
    <scope>NUCLEOTIDE SEQUENCE [LARGE SCALE GENOMIC DNA]</scope>
    <source>
        <strain evidence="7 8">MDJK11</strain>
    </source>
</reference>
<evidence type="ECO:0000256" key="3">
    <source>
        <dbReference type="PROSITE-ProRule" id="PRU00221"/>
    </source>
</evidence>
<dbReference type="SMART" id="SM00320">
    <property type="entry name" value="WD40"/>
    <property type="match status" value="9"/>
</dbReference>
<evidence type="ECO:0000313" key="7">
    <source>
        <dbReference type="EMBL" id="ARZ66079.1"/>
    </source>
</evidence>
<dbReference type="InterPro" id="IPR049052">
    <property type="entry name" value="nSTAND1"/>
</dbReference>
<dbReference type="PROSITE" id="PS50082">
    <property type="entry name" value="WD_REPEATS_2"/>
    <property type="match status" value="8"/>
</dbReference>
<dbReference type="CDD" id="cd00200">
    <property type="entry name" value="WD40"/>
    <property type="match status" value="1"/>
</dbReference>
<dbReference type="Proteomes" id="UP000195755">
    <property type="component" value="Chromosome"/>
</dbReference>
<dbReference type="SUPFAM" id="SSF50978">
    <property type="entry name" value="WD40 repeat-like"/>
    <property type="match status" value="1"/>
</dbReference>
<organism evidence="7 8">
    <name type="scientific">Streptomyces albireticuli</name>
    <dbReference type="NCBI Taxonomy" id="1940"/>
    <lineage>
        <taxon>Bacteria</taxon>
        <taxon>Bacillati</taxon>
        <taxon>Actinomycetota</taxon>
        <taxon>Actinomycetes</taxon>
        <taxon>Kitasatosporales</taxon>
        <taxon>Streptomycetaceae</taxon>
        <taxon>Streptomyces</taxon>
    </lineage>
</organism>
<gene>
    <name evidence="7" type="ORF">SMD11_0413</name>
</gene>
<name>A0A1Z2KVM1_9ACTN</name>
<feature type="repeat" description="WD" evidence="3">
    <location>
        <begin position="979"/>
        <end position="1020"/>
    </location>
</feature>
<feature type="repeat" description="WD" evidence="3">
    <location>
        <begin position="848"/>
        <end position="889"/>
    </location>
</feature>
<evidence type="ECO:0000259" key="5">
    <source>
        <dbReference type="Pfam" id="PF20703"/>
    </source>
</evidence>
<feature type="compositionally biased region" description="Polar residues" evidence="4">
    <location>
        <begin position="1153"/>
        <end position="1162"/>
    </location>
</feature>
<keyword evidence="2" id="KW-0677">Repeat</keyword>
<feature type="compositionally biased region" description="Low complexity" evidence="4">
    <location>
        <begin position="1044"/>
        <end position="1073"/>
    </location>
</feature>
<dbReference type="PRINTS" id="PR00320">
    <property type="entry name" value="GPROTEINBRPT"/>
</dbReference>
<feature type="domain" description="EML-like second beta-propeller" evidence="6">
    <location>
        <begin position="688"/>
        <end position="844"/>
    </location>
</feature>
<feature type="repeat" description="WD" evidence="3">
    <location>
        <begin position="680"/>
        <end position="721"/>
    </location>
</feature>
<dbReference type="InterPro" id="IPR015943">
    <property type="entry name" value="WD40/YVTN_repeat-like_dom_sf"/>
</dbReference>
<dbReference type="InterPro" id="IPR055442">
    <property type="entry name" value="Beta-prop_EML-like_2nd"/>
</dbReference>
<dbReference type="CDD" id="cd00093">
    <property type="entry name" value="HTH_XRE"/>
    <property type="match status" value="1"/>
</dbReference>
<dbReference type="Pfam" id="PF23414">
    <property type="entry name" value="Beta-prop_EML_2"/>
    <property type="match status" value="1"/>
</dbReference>
<feature type="domain" description="Novel STAND NTPase 1" evidence="5">
    <location>
        <begin position="68"/>
        <end position="497"/>
    </location>
</feature>
<sequence>MSLARLARLAFYSKGYLSKVENGEKPLTKELARACDRALDTGGALEALVPAAGDGHEEPGSPGREECPYQGLSAFGPGDARWFFGRDEATADLVAQLTERLRVPGPLMVMAPSGTGKSSLLRAGLLPALARGVLPVSGSRTWPVAVLTPGEHPVEELLTHVARVTGGSRRLLTKALREGTGAFTEAVRAATDGFRTARPSRARATPADSPEPPRPATLVIVVDQFEETFTLCKDEHERTAFVEALLALAAAAPEGGLPAALVVLGVRADFYDHCLAHPGLAAALRRGHVALGPMDDAQLREAVTGPARRAGLEVEPGLTEVLLRDIGLAPGGAESARHARAGVLPLLSHALLGTWQRREDTALTVAGYQLTGGISGAVATTAEHAYTSLPPEQRATARRLLLHLVYIGEDHEAGRRCHRASLVEGDTARETTDAVLEVFTRARLLTADAEHVELAHEVLLKAWPRLRRWIDEDRATLRARQLLTETAAAWEREGRDESLLYRGNRLASAAEWVTDPGGGAPLAPTARAFLEASTRRDTAERHTERRRLRRLRALASGLAVLLVLALVGGTVAFQQNRSAQQQRRIAVSRELAARADVMLRDRPEAAMLTALAAYRRAPTAQARGSLLSAYAQFPGNQLTSHTDDVWAVAFSPDSRTVATAGDDHTAKLWDTASRRLVATLAGHTDRVAGVAFSPDGRTLATAGKDRTVKLWDARSHRPLITLTGHASSVNGLAFSPDGRTLATTGDDGTVRLWDVAARRQTALLTDGTSAVWGVAFSPDGRTLAAAYHDRKIRLWDIASHRKRATMTGHDQTVLAVAFSPDGRTLATGSSDRTARLWDLGTYRSTATFTGFSHMVMSVAFSPDGRTVAAAGYDGTARLWDTATRRPVGTLDDAGHLSGVAFSPDGRTVVTTAMSGERGTTPVLQLWDAATFRKSGTLIGGGGTATAVALSPDRRTLAAGDSHGTLFVWDAVDRRLVTTLTGHTDAVTSLVFSPDGRTLATTSDDHSARLWDTRTYQETARSPGTRGASAPRPSAPTAGRWRRPAATAAHACGTYAPTARSPPSRARPTGWTPWRSRRTGTPSPPATTTRPSACGTSVPARSSPPFRAPARRAGPTPSRSARTAARWPRPAVMSSCGAPGPTAASPGSRATARRSVSSPSLLTDVSWPRAATTAPSACGTPTATGPWPRSAGRAATSRAWPSPPRGTPSPPSTRTARSGSGSSAPTPSPTASATSPPFTAGNGPSPTSP</sequence>
<dbReference type="SUPFAM" id="SSF50998">
    <property type="entry name" value="Quinoprotein alcohol dehydrogenase-like"/>
    <property type="match status" value="1"/>
</dbReference>
<dbReference type="SUPFAM" id="SSF52540">
    <property type="entry name" value="P-loop containing nucleoside triphosphate hydrolases"/>
    <property type="match status" value="1"/>
</dbReference>
<protein>
    <submittedName>
        <fullName evidence="7">Uncharacterized protein</fullName>
    </submittedName>
</protein>
<dbReference type="Pfam" id="PF00400">
    <property type="entry name" value="WD40"/>
    <property type="match status" value="4"/>
</dbReference>
<feature type="repeat" description="WD" evidence="3">
    <location>
        <begin position="806"/>
        <end position="847"/>
    </location>
</feature>
<dbReference type="InterPro" id="IPR036322">
    <property type="entry name" value="WD40_repeat_dom_sf"/>
</dbReference>
<dbReference type="PROSITE" id="PS00678">
    <property type="entry name" value="WD_REPEATS_1"/>
    <property type="match status" value="5"/>
</dbReference>
<feature type="compositionally biased region" description="Low complexity" evidence="4">
    <location>
        <begin position="1211"/>
        <end position="1239"/>
    </location>
</feature>
<feature type="compositionally biased region" description="Low complexity" evidence="4">
    <location>
        <begin position="1110"/>
        <end position="1121"/>
    </location>
</feature>
<evidence type="ECO:0000256" key="1">
    <source>
        <dbReference type="ARBA" id="ARBA00022574"/>
    </source>
</evidence>
<feature type="region of interest" description="Disordered" evidence="4">
    <location>
        <begin position="196"/>
        <end position="215"/>
    </location>
</feature>
<dbReference type="InterPro" id="IPR019775">
    <property type="entry name" value="WD40_repeat_CS"/>
</dbReference>
<evidence type="ECO:0000256" key="4">
    <source>
        <dbReference type="SAM" id="MobiDB-lite"/>
    </source>
</evidence>
<feature type="region of interest" description="Disordered" evidence="4">
    <location>
        <begin position="1014"/>
        <end position="1248"/>
    </location>
</feature>
<dbReference type="PROSITE" id="PS50294">
    <property type="entry name" value="WD_REPEATS_REGION"/>
    <property type="match status" value="7"/>
</dbReference>
<dbReference type="PANTHER" id="PTHR19848:SF8">
    <property type="entry name" value="F-BOX AND WD REPEAT DOMAIN CONTAINING 7"/>
    <property type="match status" value="1"/>
</dbReference>